<protein>
    <submittedName>
        <fullName evidence="4">Uncharacterized protein</fullName>
    </submittedName>
</protein>
<proteinExistence type="predicted"/>
<dbReference type="Pfam" id="PF10199">
    <property type="entry name" value="Adaptin_binding"/>
    <property type="match status" value="1"/>
</dbReference>
<feature type="region of interest" description="Disordered" evidence="1">
    <location>
        <begin position="590"/>
        <end position="627"/>
    </location>
</feature>
<dbReference type="AlphaFoldDB" id="A0A4E9DFZ7"/>
<accession>A0A4E9DFZ7</accession>
<reference evidence="4" key="1">
    <citation type="submission" date="2019-04" db="EMBL/GenBank/DDBJ databases">
        <authorList>
            <person name="Melise S."/>
            <person name="Noan J."/>
            <person name="Okalmin O."/>
        </authorList>
    </citation>
    <scope>NUCLEOTIDE SEQUENCE</scope>
    <source>
        <strain evidence="4">FN9</strain>
    </source>
</reference>
<feature type="region of interest" description="Disordered" evidence="1">
    <location>
        <begin position="693"/>
        <end position="720"/>
    </location>
</feature>
<dbReference type="Gene3D" id="3.40.50.11960">
    <property type="match status" value="1"/>
</dbReference>
<dbReference type="EMBL" id="CAAKMV010000127">
    <property type="protein sequence ID" value="VIO57015.1"/>
    <property type="molecule type" value="Genomic_DNA"/>
</dbReference>
<evidence type="ECO:0000313" key="3">
    <source>
        <dbReference type="EMBL" id="CAG1981320.1"/>
    </source>
</evidence>
<reference evidence="3" key="2">
    <citation type="submission" date="2021-03" db="EMBL/GenBank/DDBJ databases">
        <authorList>
            <person name="Alouane T."/>
            <person name="Langin T."/>
            <person name="Bonhomme L."/>
        </authorList>
    </citation>
    <scope>NUCLEOTIDE SEQUENCE</scope>
    <source>
        <strain evidence="3">MDC_Fg202</strain>
    </source>
</reference>
<evidence type="ECO:0000256" key="1">
    <source>
        <dbReference type="SAM" id="MobiDB-lite"/>
    </source>
</evidence>
<keyword evidence="2" id="KW-0812">Transmembrane</keyword>
<dbReference type="PANTHER" id="PTHR37848">
    <property type="entry name" value="EXPRESSED PROTEIN"/>
    <property type="match status" value="1"/>
</dbReference>
<dbReference type="Proteomes" id="UP000746612">
    <property type="component" value="Unassembled WGS sequence"/>
</dbReference>
<dbReference type="PANTHER" id="PTHR37848:SF1">
    <property type="entry name" value="SUN DOMAIN-CONTAINING PROTEIN"/>
    <property type="match status" value="1"/>
</dbReference>
<sequence length="720" mass="80608">MNPRVVVSQTPPHLDSESITSSAQTSTSHMPLHHYPEDQQYQPYTDRVEDDDPPPSYTVVDNEGPHANPFDLLPVSTSSLGLHPFKGTSNDKTVYYLDKRLDTDPEFLEQHVNDLAKEPPRPYVRVQGVDRKSGESKNGIDFDIHIELTPLLYQEMATRRSWRRIRAVNNFDKVRRGTAKMTRAPGFGGSGPPEEGTPGVSQWCYRYCTKKAGLKAFVLERRITGWDFALVGSRLENLVRDTGYHGEINITFPTTNARVEIYNYCRTNRWRLTRWIVLLFYFTLLWLFTWPWISLRTRWYETVYVEWSMSRPDRQGTLRYACMSEDQWCRLWRRPIQQAIKARRRGRLSQDDIDDACIAPGAEDSARGMRAGFKVLQRTFGWGGDEESSGRHSPRNRRDEFQLKKSIGRSPRERNGGSVKAGKRIDLTGTAPESSDPTLGLAGTTHALSLKTPYYSTTVPVWLDLIGSPSDWSESFLSEEAAEVLAVLGGVIVVFTAGPPVSASTENHPAKDLVEHVGKVLKKGLGGWEWDGVGLAVGIGGDGHEEDWDEICAEAGLEFVSVGGKADTGRNEFGGVARVKEALEANDWSQLDAPLSGSEFGDFETSTADKGDDENDNELDPQKMGFGFDKTDFEGLRRAIWEASQDVEEPEESKNADTADKGASEAPAAGGLEDLDEEEIAKIEKMMRKLQAVREAGEGMGEEQRKRMAARAVEEVMRDL</sequence>
<feature type="compositionally biased region" description="Basic and acidic residues" evidence="1">
    <location>
        <begin position="652"/>
        <end position="663"/>
    </location>
</feature>
<feature type="region of interest" description="Disordered" evidence="1">
    <location>
        <begin position="384"/>
        <end position="439"/>
    </location>
</feature>
<evidence type="ECO:0000313" key="4">
    <source>
        <dbReference type="EMBL" id="VIO57015.1"/>
    </source>
</evidence>
<keyword evidence="2" id="KW-1133">Transmembrane helix</keyword>
<feature type="compositionally biased region" description="Polar residues" evidence="1">
    <location>
        <begin position="7"/>
        <end position="29"/>
    </location>
</feature>
<feature type="region of interest" description="Disordered" evidence="1">
    <location>
        <begin position="643"/>
        <end position="677"/>
    </location>
</feature>
<evidence type="ECO:0000256" key="2">
    <source>
        <dbReference type="SAM" id="Phobius"/>
    </source>
</evidence>
<keyword evidence="2" id="KW-0472">Membrane</keyword>
<name>A0A4E9DFZ7_GIBZA</name>
<organism evidence="4">
    <name type="scientific">Gibberella zeae</name>
    <name type="common">Wheat head blight fungus</name>
    <name type="synonym">Fusarium graminearum</name>
    <dbReference type="NCBI Taxonomy" id="5518"/>
    <lineage>
        <taxon>Eukaryota</taxon>
        <taxon>Fungi</taxon>
        <taxon>Dikarya</taxon>
        <taxon>Ascomycota</taxon>
        <taxon>Pezizomycotina</taxon>
        <taxon>Sordariomycetes</taxon>
        <taxon>Hypocreomycetidae</taxon>
        <taxon>Hypocreales</taxon>
        <taxon>Nectriaceae</taxon>
        <taxon>Fusarium</taxon>
    </lineage>
</organism>
<gene>
    <name evidence="4" type="ORF">FUG_LOCUS237214</name>
    <name evidence="3" type="ORF">MDCFG202_LOCUS214275</name>
</gene>
<feature type="region of interest" description="Disordered" evidence="1">
    <location>
        <begin position="1"/>
        <end position="70"/>
    </location>
</feature>
<feature type="transmembrane region" description="Helical" evidence="2">
    <location>
        <begin position="275"/>
        <end position="293"/>
    </location>
</feature>
<dbReference type="EMBL" id="CAJPIJ010000122">
    <property type="protein sequence ID" value="CAG1981320.1"/>
    <property type="molecule type" value="Genomic_DNA"/>
</dbReference>
<feature type="compositionally biased region" description="Basic and acidic residues" evidence="1">
    <location>
        <begin position="702"/>
        <end position="720"/>
    </location>
</feature>